<name>A0A162K8D3_9BACL</name>
<evidence type="ECO:0000313" key="1">
    <source>
        <dbReference type="EMBL" id="OAB42148.1"/>
    </source>
</evidence>
<accession>A0A162K8D3</accession>
<protein>
    <recommendedName>
        <fullName evidence="3">DUF4085 domain-containing protein</fullName>
    </recommendedName>
</protein>
<evidence type="ECO:0008006" key="3">
    <source>
        <dbReference type="Google" id="ProtNLM"/>
    </source>
</evidence>
<dbReference type="InterPro" id="IPR025144">
    <property type="entry name" value="DUF4085"/>
</dbReference>
<keyword evidence="2" id="KW-1185">Reference proteome</keyword>
<dbReference type="AlphaFoldDB" id="A0A162K8D3"/>
<dbReference type="RefSeq" id="WP_068533671.1">
    <property type="nucleotide sequence ID" value="NZ_LVJH01000024.1"/>
</dbReference>
<organism evidence="1 2">
    <name type="scientific">Paenibacillus glacialis</name>
    <dbReference type="NCBI Taxonomy" id="494026"/>
    <lineage>
        <taxon>Bacteria</taxon>
        <taxon>Bacillati</taxon>
        <taxon>Bacillota</taxon>
        <taxon>Bacilli</taxon>
        <taxon>Bacillales</taxon>
        <taxon>Paenibacillaceae</taxon>
        <taxon>Paenibacillus</taxon>
    </lineage>
</organism>
<reference evidence="1 2" key="1">
    <citation type="submission" date="2016-03" db="EMBL/GenBank/DDBJ databases">
        <title>Draft genome sequence of Paenibacillus glacialis DSM 22343.</title>
        <authorList>
            <person name="Shin S.-K."/>
            <person name="Yi H."/>
        </authorList>
    </citation>
    <scope>NUCLEOTIDE SEQUENCE [LARGE SCALE GENOMIC DNA]</scope>
    <source>
        <strain evidence="1 2">DSM 22343</strain>
    </source>
</reference>
<evidence type="ECO:0000313" key="2">
    <source>
        <dbReference type="Proteomes" id="UP000076967"/>
    </source>
</evidence>
<gene>
    <name evidence="1" type="ORF">PGLA_13880</name>
</gene>
<dbReference type="Pfam" id="PF13315">
    <property type="entry name" value="DUF4085"/>
    <property type="match status" value="1"/>
</dbReference>
<dbReference type="Proteomes" id="UP000076967">
    <property type="component" value="Unassembled WGS sequence"/>
</dbReference>
<proteinExistence type="predicted"/>
<dbReference type="EMBL" id="LVJH01000024">
    <property type="protein sequence ID" value="OAB42148.1"/>
    <property type="molecule type" value="Genomic_DNA"/>
</dbReference>
<dbReference type="OrthoDB" id="2563891at2"/>
<comment type="caution">
    <text evidence="1">The sequence shown here is derived from an EMBL/GenBank/DDBJ whole genome shotgun (WGS) entry which is preliminary data.</text>
</comment>
<sequence length="219" mass="26671">MRYFTKEIYEEMQVRGSLCFHESKEELEGWIELYENEGRDYYKESLKNFEYMKPFYLKYLPENLLEYVEDKNLMICNIPEITIQNKVNTWKAEWDLKWKSIGEEYNQYYSSISSNLTEDIKKLHNRYLIYDATILQFSNEENNVVLLIKTVEEKQIRLIFTGVRKFQYSFKLTNNSCLWMEVRLIEQDLFEVQILMNRWLELAELEITFSDLKIIESRG</sequence>